<keyword evidence="2" id="KW-0812">Transmembrane</keyword>
<accession>A0AAD2E0M1</accession>
<evidence type="ECO:0000313" key="4">
    <source>
        <dbReference type="Proteomes" id="UP000834106"/>
    </source>
</evidence>
<keyword evidence="4" id="KW-1185">Reference proteome</keyword>
<evidence type="ECO:0000256" key="1">
    <source>
        <dbReference type="SAM" id="MobiDB-lite"/>
    </source>
</evidence>
<dbReference type="Proteomes" id="UP000834106">
    <property type="component" value="Chromosome 11"/>
</dbReference>
<dbReference type="AlphaFoldDB" id="A0AAD2E0M1"/>
<dbReference type="PANTHER" id="PTHR31852">
    <property type="entry name" value="LATE EMBRYOGENESIS ABUNDANT (LEA) HYDROXYPROLINE-RICH GLYCOPROTEIN FAMILY"/>
    <property type="match status" value="1"/>
</dbReference>
<dbReference type="SUPFAM" id="SSF117070">
    <property type="entry name" value="LEA14-like"/>
    <property type="match status" value="1"/>
</dbReference>
<reference evidence="3" key="1">
    <citation type="submission" date="2023-05" db="EMBL/GenBank/DDBJ databases">
        <authorList>
            <person name="Huff M."/>
        </authorList>
    </citation>
    <scope>NUCLEOTIDE SEQUENCE</scope>
</reference>
<evidence type="ECO:0008006" key="5">
    <source>
        <dbReference type="Google" id="ProtNLM"/>
    </source>
</evidence>
<dbReference type="EMBL" id="OU503046">
    <property type="protein sequence ID" value="CAI9771778.1"/>
    <property type="molecule type" value="Genomic_DNA"/>
</dbReference>
<protein>
    <recommendedName>
        <fullName evidence="5">Late embryogenesis abundant protein LEA-2 subgroup domain-containing protein</fullName>
    </recommendedName>
</protein>
<gene>
    <name evidence="3" type="ORF">FPE_LOCUS19208</name>
</gene>
<keyword evidence="2" id="KW-0472">Membrane</keyword>
<feature type="region of interest" description="Disordered" evidence="1">
    <location>
        <begin position="1"/>
        <end position="21"/>
    </location>
</feature>
<proteinExistence type="predicted"/>
<feature type="transmembrane region" description="Helical" evidence="2">
    <location>
        <begin position="29"/>
        <end position="52"/>
    </location>
</feature>
<evidence type="ECO:0000256" key="2">
    <source>
        <dbReference type="SAM" id="Phobius"/>
    </source>
</evidence>
<evidence type="ECO:0000313" key="3">
    <source>
        <dbReference type="EMBL" id="CAI9771778.1"/>
    </source>
</evidence>
<keyword evidence="2" id="KW-1133">Transmembrane helix</keyword>
<name>A0AAD2E0M1_9LAMI</name>
<sequence length="205" mass="23329">MADRESHLNPLAKSKSHNLPKNQQKSSKCLVYILIIVVFHSIMLFVFGSVVLPFKSPKVHISHITTQNLHYETAPLASLNMTMVSEIQVYNKNFGSFKFQNSSATLLYRNITIGMANIYGGRVEGRERKRMNMSLQVRANKLLSDYNFNLSSDIDYGLVKLSSHAKLKGEVRLLNILKRHRIAGMNCTMNLNLTSQEVQDLLCQR</sequence>
<dbReference type="InterPro" id="IPR055301">
    <property type="entry name" value="Lea14-like_2"/>
</dbReference>
<organism evidence="3 4">
    <name type="scientific">Fraxinus pennsylvanica</name>
    <dbReference type="NCBI Taxonomy" id="56036"/>
    <lineage>
        <taxon>Eukaryota</taxon>
        <taxon>Viridiplantae</taxon>
        <taxon>Streptophyta</taxon>
        <taxon>Embryophyta</taxon>
        <taxon>Tracheophyta</taxon>
        <taxon>Spermatophyta</taxon>
        <taxon>Magnoliopsida</taxon>
        <taxon>eudicotyledons</taxon>
        <taxon>Gunneridae</taxon>
        <taxon>Pentapetalae</taxon>
        <taxon>asterids</taxon>
        <taxon>lamiids</taxon>
        <taxon>Lamiales</taxon>
        <taxon>Oleaceae</taxon>
        <taxon>Oleeae</taxon>
        <taxon>Fraxinus</taxon>
    </lineage>
</organism>